<feature type="transmembrane region" description="Helical" evidence="2">
    <location>
        <begin position="147"/>
        <end position="165"/>
    </location>
</feature>
<feature type="transmembrane region" description="Helical" evidence="2">
    <location>
        <begin position="259"/>
        <end position="282"/>
    </location>
</feature>
<organism evidence="4 5">
    <name type="scientific">Psilocybe cf. subviscida</name>
    <dbReference type="NCBI Taxonomy" id="2480587"/>
    <lineage>
        <taxon>Eukaryota</taxon>
        <taxon>Fungi</taxon>
        <taxon>Dikarya</taxon>
        <taxon>Basidiomycota</taxon>
        <taxon>Agaricomycotina</taxon>
        <taxon>Agaricomycetes</taxon>
        <taxon>Agaricomycetidae</taxon>
        <taxon>Agaricales</taxon>
        <taxon>Agaricineae</taxon>
        <taxon>Strophariaceae</taxon>
        <taxon>Psilocybe</taxon>
    </lineage>
</organism>
<dbReference type="OrthoDB" id="2536347at2759"/>
<dbReference type="PANTHER" id="PTHR40465">
    <property type="entry name" value="CHROMOSOME 1, WHOLE GENOME SHOTGUN SEQUENCE"/>
    <property type="match status" value="1"/>
</dbReference>
<feature type="transmembrane region" description="Helical" evidence="2">
    <location>
        <begin position="76"/>
        <end position="94"/>
    </location>
</feature>
<keyword evidence="2" id="KW-0472">Membrane</keyword>
<evidence type="ECO:0000256" key="1">
    <source>
        <dbReference type="SAM" id="MobiDB-lite"/>
    </source>
</evidence>
<feature type="domain" description="DUF6534" evidence="3">
    <location>
        <begin position="196"/>
        <end position="286"/>
    </location>
</feature>
<keyword evidence="2" id="KW-0812">Transmembrane</keyword>
<evidence type="ECO:0000259" key="3">
    <source>
        <dbReference type="Pfam" id="PF20152"/>
    </source>
</evidence>
<evidence type="ECO:0000313" key="5">
    <source>
        <dbReference type="Proteomes" id="UP000567179"/>
    </source>
</evidence>
<feature type="transmembrane region" description="Helical" evidence="2">
    <location>
        <begin position="114"/>
        <end position="135"/>
    </location>
</feature>
<keyword evidence="5" id="KW-1185">Reference proteome</keyword>
<evidence type="ECO:0000256" key="2">
    <source>
        <dbReference type="SAM" id="Phobius"/>
    </source>
</evidence>
<dbReference type="Proteomes" id="UP000567179">
    <property type="component" value="Unassembled WGS sequence"/>
</dbReference>
<comment type="caution">
    <text evidence="4">The sequence shown here is derived from an EMBL/GenBank/DDBJ whole genome shotgun (WGS) entry which is preliminary data.</text>
</comment>
<feature type="transmembrane region" description="Helical" evidence="2">
    <location>
        <begin position="233"/>
        <end position="253"/>
    </location>
</feature>
<reference evidence="4 5" key="1">
    <citation type="journal article" date="2020" name="ISME J.">
        <title>Uncovering the hidden diversity of litter-decomposition mechanisms in mushroom-forming fungi.</title>
        <authorList>
            <person name="Floudas D."/>
            <person name="Bentzer J."/>
            <person name="Ahren D."/>
            <person name="Johansson T."/>
            <person name="Persson P."/>
            <person name="Tunlid A."/>
        </authorList>
    </citation>
    <scope>NUCLEOTIDE SEQUENCE [LARGE SCALE GENOMIC DNA]</scope>
    <source>
        <strain evidence="4 5">CBS 101986</strain>
    </source>
</reference>
<accession>A0A8H5B894</accession>
<keyword evidence="2" id="KW-1133">Transmembrane helix</keyword>
<feature type="region of interest" description="Disordered" evidence="1">
    <location>
        <begin position="336"/>
        <end position="362"/>
    </location>
</feature>
<gene>
    <name evidence="4" type="ORF">D9619_010680</name>
</gene>
<name>A0A8H5B894_9AGAR</name>
<sequence>MPHGCIGLLPSLSHSSLDTDPMDDAGFSQQLVLVAEPLLISLQSGALITWGLQGIIFVQVYNYYLSFPKDPIYMKLLVYGSLALEIIQTILVTRDTYATFTTGYGNFFTLNELHFLWLTLPIFGGVVGLLCHFTFAYRIIILSESRVIGILIIAIATSASTAAFIFGAKLHAAGDLSNAVTTNNVYILCGFWNGAAALCDLMIAGCMTFYLTRSNTGFKKTDYVVTRIIRMSIETGIMTATSSIASAVLFVGFRQKLIISVYFIIPAIMLTKLYAITILATFNNRPHAVGGPPPLSDPETSYDDSRKTFSRIDQFATEIRIGRTVVQQVFKDDSLPMSPMGTYDDASSQITKEDSGKSTGLV</sequence>
<feature type="transmembrane region" description="Helical" evidence="2">
    <location>
        <begin position="185"/>
        <end position="212"/>
    </location>
</feature>
<dbReference type="AlphaFoldDB" id="A0A8H5B894"/>
<feature type="transmembrane region" description="Helical" evidence="2">
    <location>
        <begin position="47"/>
        <end position="64"/>
    </location>
</feature>
<evidence type="ECO:0000313" key="4">
    <source>
        <dbReference type="EMBL" id="KAF5318444.1"/>
    </source>
</evidence>
<dbReference type="EMBL" id="JAACJJ010000030">
    <property type="protein sequence ID" value="KAF5318444.1"/>
    <property type="molecule type" value="Genomic_DNA"/>
</dbReference>
<proteinExistence type="predicted"/>
<dbReference type="Pfam" id="PF20152">
    <property type="entry name" value="DUF6534"/>
    <property type="match status" value="1"/>
</dbReference>
<dbReference type="InterPro" id="IPR045339">
    <property type="entry name" value="DUF6534"/>
</dbReference>
<protein>
    <recommendedName>
        <fullName evidence="3">DUF6534 domain-containing protein</fullName>
    </recommendedName>
</protein>
<dbReference type="PANTHER" id="PTHR40465:SF1">
    <property type="entry name" value="DUF6534 DOMAIN-CONTAINING PROTEIN"/>
    <property type="match status" value="1"/>
</dbReference>